<evidence type="ECO:0000256" key="3">
    <source>
        <dbReference type="ARBA" id="ARBA00022741"/>
    </source>
</evidence>
<dbReference type="GO" id="GO:0007168">
    <property type="term" value="P:receptor guanylyl cyclase signaling pathway"/>
    <property type="evidence" value="ECO:0007669"/>
    <property type="project" value="TreeGrafter"/>
</dbReference>
<feature type="compositionally biased region" description="Basic residues" evidence="7">
    <location>
        <begin position="978"/>
        <end position="989"/>
    </location>
</feature>
<dbReference type="Gene3D" id="3.30.70.1230">
    <property type="entry name" value="Nucleotide cyclase"/>
    <property type="match status" value="1"/>
</dbReference>
<feature type="region of interest" description="Disordered" evidence="7">
    <location>
        <begin position="563"/>
        <end position="614"/>
    </location>
</feature>
<evidence type="ECO:0000256" key="2">
    <source>
        <dbReference type="ARBA" id="ARBA00022692"/>
    </source>
</evidence>
<feature type="transmembrane region" description="Helical" evidence="8">
    <location>
        <begin position="210"/>
        <end position="228"/>
    </location>
</feature>
<evidence type="ECO:0000256" key="4">
    <source>
        <dbReference type="ARBA" id="ARBA00022989"/>
    </source>
</evidence>
<feature type="compositionally biased region" description="Basic residues" evidence="7">
    <location>
        <begin position="677"/>
        <end position="690"/>
    </location>
</feature>
<keyword evidence="3" id="KW-0547">Nucleotide-binding</keyword>
<keyword evidence="6" id="KW-0456">Lyase</keyword>
<keyword evidence="11" id="KW-1185">Reference proteome</keyword>
<dbReference type="PANTHER" id="PTHR11920">
    <property type="entry name" value="GUANYLYL CYCLASE"/>
    <property type="match status" value="1"/>
</dbReference>
<feature type="region of interest" description="Disordered" evidence="7">
    <location>
        <begin position="640"/>
        <end position="690"/>
    </location>
</feature>
<feature type="domain" description="Guanylate cyclase" evidence="9">
    <location>
        <begin position="293"/>
        <end position="463"/>
    </location>
</feature>
<dbReference type="InterPro" id="IPR050401">
    <property type="entry name" value="Cyclic_nucleotide_synthase"/>
</dbReference>
<feature type="transmembrane region" description="Helical" evidence="8">
    <location>
        <begin position="48"/>
        <end position="68"/>
    </location>
</feature>
<evidence type="ECO:0000256" key="8">
    <source>
        <dbReference type="SAM" id="Phobius"/>
    </source>
</evidence>
<organism evidence="10 11">
    <name type="scientific">Piliocolobus tephrosceles</name>
    <name type="common">Ugandan red Colobus</name>
    <dbReference type="NCBI Taxonomy" id="591936"/>
    <lineage>
        <taxon>Eukaryota</taxon>
        <taxon>Metazoa</taxon>
        <taxon>Chordata</taxon>
        <taxon>Craniata</taxon>
        <taxon>Vertebrata</taxon>
        <taxon>Euteleostomi</taxon>
        <taxon>Mammalia</taxon>
        <taxon>Eutheria</taxon>
        <taxon>Euarchontoglires</taxon>
        <taxon>Primates</taxon>
        <taxon>Haplorrhini</taxon>
        <taxon>Catarrhini</taxon>
        <taxon>Cercopithecidae</taxon>
        <taxon>Colobinae</taxon>
        <taxon>Piliocolobus</taxon>
    </lineage>
</organism>
<protein>
    <recommendedName>
        <fullName evidence="9">Guanylate cyclase domain-containing protein</fullName>
    </recommendedName>
</protein>
<feature type="compositionally biased region" description="Low complexity" evidence="7">
    <location>
        <begin position="1003"/>
        <end position="1015"/>
    </location>
</feature>
<evidence type="ECO:0000256" key="1">
    <source>
        <dbReference type="ARBA" id="ARBA00004370"/>
    </source>
</evidence>
<keyword evidence="2 8" id="KW-0812">Transmembrane</keyword>
<reference evidence="10" key="2">
    <citation type="submission" date="2025-09" db="UniProtKB">
        <authorList>
            <consortium name="Ensembl"/>
        </authorList>
    </citation>
    <scope>IDENTIFICATION</scope>
</reference>
<dbReference type="SMART" id="SM00044">
    <property type="entry name" value="CYCc"/>
    <property type="match status" value="1"/>
</dbReference>
<reference evidence="10" key="1">
    <citation type="submission" date="2025-08" db="UniProtKB">
        <authorList>
            <consortium name="Ensembl"/>
        </authorList>
    </citation>
    <scope>IDENTIFICATION</scope>
</reference>
<dbReference type="Pfam" id="PF00211">
    <property type="entry name" value="Guanylate_cyc"/>
    <property type="match status" value="1"/>
</dbReference>
<sequence>MNVNIFKKFNLLFRIIKNTLQFKIKYRNQQLNLEYNTYDKRNKNKFRIIIFILCVLFFIKFLIQFIFTKIIEESLEVVQYLLLSYYLVVIIYLFFLLINTNLNTNSFYLYSNVFLFIGTFFELYESVNNHILNILLLYIIILCGIYFFTFQAIGGSITFLTIITLIAFILSLYSKNKNMDTRCKEFCENPYLLYSNLEKNNISCICKKKFFIFLICIISFVFICWSMKHYEIYYLKKKFLLRYRQKVNLSKQTEILHTMLPSFIVEYLLKCGHKSDGIMVGKNMSGEDRGIVSIIFCDVDDFQTMVSTLEPNMLVQTLDNLYLYFDKCVKYFNCIKIETVFESYLSASGISEQKNTSIYKIKYDTICAIKLAIAQLSAKNYISYKVPHMLLNDFTKDSNNNTFIIENNENYNKSSSKNIKYVKKYISLKIGIHTGKTISGVIGLVKPQYSLFGDTINTASRMKSTSLTDHIQVSGDTYMYLKDDDALVWKERSVFVKGKGEMKTYLLVDILENTKKKKKKKKVSDSFSLIQGEDTMKQDKPMSGSVQYENLSCSGNIGISNDSSGSNGISSSSSSSNGISSSSSGISGGSSGISGGSSGISSSQYSNTSDRIQLKKKGEVTETISDADKAVMTDINKDSVDATGKKKKKKKKKKLDDKTPKNTNSMEKSLNHDEGKKNRHIKKNDKIKNKKKAPKIINDIFDMYDNNNMYNQSDEDSNSIINNHLLHTNVNNNYKKSKYLNLHKPNKMDRLKGEAYYIFEHPIGILKDDSSQKKNKNGFETDDFFTSPYINDKKLTGKNEGGNIKNNILRDYAKSTTDGSLSNYNLSDDASFDFNDSIETENDLIKQYIKEKINFQKKINPLNFNSYDNFKNVNIITNNKKNKNDRKKNKKRVNLKKKKNNNNYKNMSKLYKGVNYSFLNDSYLSKCDDDSSEPELFKQPKNNHNKQNYINFDDLFTKIYKKKKSLINTKFDDIHTTVRQKKKEKKKKKNFNDSTDTDHGGNHHANSHANYYANGVKKKNG</sequence>
<dbReference type="GO" id="GO:0035556">
    <property type="term" value="P:intracellular signal transduction"/>
    <property type="evidence" value="ECO:0007669"/>
    <property type="project" value="InterPro"/>
</dbReference>
<evidence type="ECO:0000256" key="6">
    <source>
        <dbReference type="ARBA" id="ARBA00023239"/>
    </source>
</evidence>
<keyword evidence="5 8" id="KW-0472">Membrane</keyword>
<name>A0A8C9GAY2_9PRIM</name>
<accession>A0A8C9GAY2</accession>
<evidence type="ECO:0000259" key="9">
    <source>
        <dbReference type="PROSITE" id="PS50125"/>
    </source>
</evidence>
<dbReference type="GO" id="GO:0005886">
    <property type="term" value="C:plasma membrane"/>
    <property type="evidence" value="ECO:0007669"/>
    <property type="project" value="TreeGrafter"/>
</dbReference>
<evidence type="ECO:0000313" key="11">
    <source>
        <dbReference type="Proteomes" id="UP000694416"/>
    </source>
</evidence>
<dbReference type="Proteomes" id="UP000694416">
    <property type="component" value="Unplaced"/>
</dbReference>
<feature type="transmembrane region" description="Helical" evidence="8">
    <location>
        <begin position="156"/>
        <end position="174"/>
    </location>
</feature>
<dbReference type="GO" id="GO:0004016">
    <property type="term" value="F:adenylate cyclase activity"/>
    <property type="evidence" value="ECO:0007669"/>
    <property type="project" value="TreeGrafter"/>
</dbReference>
<feature type="compositionally biased region" description="Low complexity" evidence="7">
    <location>
        <begin position="563"/>
        <end position="585"/>
    </location>
</feature>
<dbReference type="InterPro" id="IPR029787">
    <property type="entry name" value="Nucleotide_cyclase"/>
</dbReference>
<proteinExistence type="predicted"/>
<dbReference type="SUPFAM" id="SSF55073">
    <property type="entry name" value="Nucleotide cyclase"/>
    <property type="match status" value="1"/>
</dbReference>
<dbReference type="InterPro" id="IPR001054">
    <property type="entry name" value="A/G_cyclase"/>
</dbReference>
<dbReference type="GO" id="GO:0004383">
    <property type="term" value="F:guanylate cyclase activity"/>
    <property type="evidence" value="ECO:0007669"/>
    <property type="project" value="TreeGrafter"/>
</dbReference>
<feature type="transmembrane region" description="Helical" evidence="8">
    <location>
        <begin position="131"/>
        <end position="150"/>
    </location>
</feature>
<feature type="region of interest" description="Disordered" evidence="7">
    <location>
        <begin position="976"/>
        <end position="1021"/>
    </location>
</feature>
<dbReference type="PANTHER" id="PTHR11920:SF335">
    <property type="entry name" value="GUANYLATE CYCLASE"/>
    <property type="match status" value="1"/>
</dbReference>
<dbReference type="PROSITE" id="PS50125">
    <property type="entry name" value="GUANYLATE_CYCLASE_2"/>
    <property type="match status" value="1"/>
</dbReference>
<dbReference type="CDD" id="cd07302">
    <property type="entry name" value="CHD"/>
    <property type="match status" value="1"/>
</dbReference>
<feature type="compositionally biased region" description="Gly residues" evidence="7">
    <location>
        <begin position="586"/>
        <end position="598"/>
    </location>
</feature>
<dbReference type="AlphaFoldDB" id="A0A8C9GAY2"/>
<keyword evidence="4 8" id="KW-1133">Transmembrane helix</keyword>
<dbReference type="Ensembl" id="ENSPTET00000002963.1">
    <property type="protein sequence ID" value="ENSPTEP00000001959.1"/>
    <property type="gene ID" value="ENSPTEG00000002251.1"/>
</dbReference>
<dbReference type="GO" id="GO:0001653">
    <property type="term" value="F:peptide receptor activity"/>
    <property type="evidence" value="ECO:0007669"/>
    <property type="project" value="TreeGrafter"/>
</dbReference>
<evidence type="ECO:0000256" key="5">
    <source>
        <dbReference type="ARBA" id="ARBA00023136"/>
    </source>
</evidence>
<comment type="subcellular location">
    <subcellularLocation>
        <location evidence="1">Membrane</location>
    </subcellularLocation>
</comment>
<evidence type="ECO:0000256" key="7">
    <source>
        <dbReference type="SAM" id="MobiDB-lite"/>
    </source>
</evidence>
<evidence type="ECO:0000313" key="10">
    <source>
        <dbReference type="Ensembl" id="ENSPTEP00000001959.1"/>
    </source>
</evidence>
<dbReference type="GO" id="GO:0000166">
    <property type="term" value="F:nucleotide binding"/>
    <property type="evidence" value="ECO:0007669"/>
    <property type="project" value="UniProtKB-KW"/>
</dbReference>
<feature type="transmembrane region" description="Helical" evidence="8">
    <location>
        <begin position="80"/>
        <end position="101"/>
    </location>
</feature>